<dbReference type="eggNOG" id="COG1538">
    <property type="taxonomic scope" value="Bacteria"/>
</dbReference>
<dbReference type="Gene3D" id="1.20.1600.10">
    <property type="entry name" value="Outer membrane efflux proteins (OEP)"/>
    <property type="match status" value="1"/>
</dbReference>
<evidence type="ECO:0000313" key="4">
    <source>
        <dbReference type="Proteomes" id="UP000027100"/>
    </source>
</evidence>
<dbReference type="EMBL" id="ARYM01000026">
    <property type="protein sequence ID" value="KCZ97053.1"/>
    <property type="molecule type" value="Genomic_DNA"/>
</dbReference>
<dbReference type="PANTHER" id="PTHR30203:SF32">
    <property type="entry name" value="CATION EFFLUX SYSTEM PROTEIN CUSC"/>
    <property type="match status" value="1"/>
</dbReference>
<keyword evidence="2" id="KW-1134">Transmembrane beta strand</keyword>
<evidence type="ECO:0000256" key="1">
    <source>
        <dbReference type="ARBA" id="ARBA00007613"/>
    </source>
</evidence>
<feature type="chain" id="PRO_5001432069" evidence="2">
    <location>
        <begin position="23"/>
        <end position="489"/>
    </location>
</feature>
<dbReference type="PATRIC" id="fig|1280954.3.peg.3391"/>
<keyword evidence="2" id="KW-0564">Palmitate</keyword>
<dbReference type="InterPro" id="IPR010131">
    <property type="entry name" value="MdtP/NodT-like"/>
</dbReference>
<dbReference type="GO" id="GO:0005886">
    <property type="term" value="C:plasma membrane"/>
    <property type="evidence" value="ECO:0007669"/>
    <property type="project" value="UniProtKB-SubCell"/>
</dbReference>
<dbReference type="InterPro" id="IPR003423">
    <property type="entry name" value="OMP_efflux"/>
</dbReference>
<evidence type="ECO:0000256" key="2">
    <source>
        <dbReference type="RuleBase" id="RU362097"/>
    </source>
</evidence>
<comment type="caution">
    <text evidence="3">The sequence shown here is derived from an EMBL/GenBank/DDBJ whole genome shotgun (WGS) entry which is preliminary data.</text>
</comment>
<dbReference type="OrthoDB" id="9783100at2"/>
<accession>A0A062VCE1</accession>
<gene>
    <name evidence="3" type="ORF">HPO_16795</name>
</gene>
<dbReference type="Pfam" id="PF02321">
    <property type="entry name" value="OEP"/>
    <property type="match status" value="2"/>
</dbReference>
<protein>
    <submittedName>
        <fullName evidence="3">RND efflux system outer membrane lipoprotein</fullName>
    </submittedName>
</protein>
<dbReference type="AlphaFoldDB" id="A0A062VCE1"/>
<keyword evidence="2" id="KW-0812">Transmembrane</keyword>
<proteinExistence type="inferred from homology"/>
<comment type="similarity">
    <text evidence="1 2">Belongs to the outer membrane factor (OMF) (TC 1.B.17) family.</text>
</comment>
<dbReference type="PANTHER" id="PTHR30203">
    <property type="entry name" value="OUTER MEMBRANE CATION EFFLUX PROTEIN"/>
    <property type="match status" value="1"/>
</dbReference>
<keyword evidence="2" id="KW-0472">Membrane</keyword>
<dbReference type="NCBIfam" id="TIGR01845">
    <property type="entry name" value="outer_NodT"/>
    <property type="match status" value="1"/>
</dbReference>
<dbReference type="Gene3D" id="2.20.200.10">
    <property type="entry name" value="Outer membrane efflux proteins (OEP)"/>
    <property type="match status" value="1"/>
</dbReference>
<comment type="subcellular location">
    <subcellularLocation>
        <location evidence="2">Cell membrane</location>
        <topology evidence="2">Lipid-anchor</topology>
    </subcellularLocation>
</comment>
<dbReference type="STRING" id="1280954.HPO_16795"/>
<feature type="signal peptide" evidence="2">
    <location>
        <begin position="1"/>
        <end position="22"/>
    </location>
</feature>
<dbReference type="SUPFAM" id="SSF56954">
    <property type="entry name" value="Outer membrane efflux proteins (OEP)"/>
    <property type="match status" value="1"/>
</dbReference>
<reference evidence="3 4" key="1">
    <citation type="journal article" date="2014" name="Antonie Van Leeuwenhoek">
        <title>Hyphomonas beringensis sp. nov. and Hyphomonas chukchiensis sp. nov., isolated from surface seawater of the Bering Sea and Chukchi Sea.</title>
        <authorList>
            <person name="Li C."/>
            <person name="Lai Q."/>
            <person name="Li G."/>
            <person name="Dong C."/>
            <person name="Wang J."/>
            <person name="Liao Y."/>
            <person name="Shao Z."/>
        </authorList>
    </citation>
    <scope>NUCLEOTIDE SEQUENCE [LARGE SCALE GENOMIC DNA]</scope>
    <source>
        <strain evidence="3 4">PS728</strain>
    </source>
</reference>
<dbReference type="Proteomes" id="UP000027100">
    <property type="component" value="Unassembled WGS sequence"/>
</dbReference>
<keyword evidence="2 3" id="KW-0449">Lipoprotein</keyword>
<dbReference type="GO" id="GO:0015562">
    <property type="term" value="F:efflux transmembrane transporter activity"/>
    <property type="evidence" value="ECO:0007669"/>
    <property type="project" value="InterPro"/>
</dbReference>
<keyword evidence="4" id="KW-1185">Reference proteome</keyword>
<evidence type="ECO:0000313" key="3">
    <source>
        <dbReference type="EMBL" id="KCZ97053.1"/>
    </source>
</evidence>
<keyword evidence="2" id="KW-0732">Signal</keyword>
<sequence>MKNSFLLMGTAMLAACATSPSAVERLATDREALFASTPDAPAQWAARGVAGVAETGNWLDQFNDPAMNELVAEAVVANPTLESRAASLRASAALVRSARGARWPSLSATGSFGGTSTGVVLPGGGTDRINGESYGLGLNASWEFDLWGRISNGIAQADAEYAATAADLAASELSIAGQTAIAWINLNEALAQERIAVLTYEARQRAVDLTEPRVRAGIYGPLELRTARSALAQAEAAIAAQRQFSTQATRSLEVLLGRYPSAELTAPAVIPELPPMDVVGNPALLLSRRPDIAALEARIVGAGLRAEEARLALLPSLSLTGSAGTSETDISDALDPSLIAARLIGSITQPIFSGGRLNAQRLAAIAQAEAAVANYASAALDAWREVENALTADILIARQEEAQGRALEEARFAEEIAERQYSSGTVNIFNLIDAQTRRLTAESQLVSARADRARNRINYHLALGGGVPGMELASEEDLFDTDAAESGRR</sequence>
<dbReference type="RefSeq" id="WP_035601385.1">
    <property type="nucleotide sequence ID" value="NZ_ARYM01000026.1"/>
</dbReference>
<name>A0A062VCE1_9PROT</name>
<dbReference type="PROSITE" id="PS51257">
    <property type="entry name" value="PROKAR_LIPOPROTEIN"/>
    <property type="match status" value="1"/>
</dbReference>
<organism evidence="3 4">
    <name type="scientific">Hyphomonas polymorpha PS728</name>
    <dbReference type="NCBI Taxonomy" id="1280954"/>
    <lineage>
        <taxon>Bacteria</taxon>
        <taxon>Pseudomonadati</taxon>
        <taxon>Pseudomonadota</taxon>
        <taxon>Alphaproteobacteria</taxon>
        <taxon>Hyphomonadales</taxon>
        <taxon>Hyphomonadaceae</taxon>
        <taxon>Hyphomonas</taxon>
    </lineage>
</organism>